<dbReference type="AlphaFoldDB" id="A0AAV1SKW7"/>
<dbReference type="EMBL" id="CAWUPB010001184">
    <property type="protein sequence ID" value="CAK7350599.1"/>
    <property type="molecule type" value="Genomic_DNA"/>
</dbReference>
<accession>A0AAV1SKW7</accession>
<protein>
    <submittedName>
        <fullName evidence="1">Uncharacterized protein</fullName>
    </submittedName>
</protein>
<organism evidence="1 2">
    <name type="scientific">Dovyalis caffra</name>
    <dbReference type="NCBI Taxonomy" id="77055"/>
    <lineage>
        <taxon>Eukaryota</taxon>
        <taxon>Viridiplantae</taxon>
        <taxon>Streptophyta</taxon>
        <taxon>Embryophyta</taxon>
        <taxon>Tracheophyta</taxon>
        <taxon>Spermatophyta</taxon>
        <taxon>Magnoliopsida</taxon>
        <taxon>eudicotyledons</taxon>
        <taxon>Gunneridae</taxon>
        <taxon>Pentapetalae</taxon>
        <taxon>rosids</taxon>
        <taxon>fabids</taxon>
        <taxon>Malpighiales</taxon>
        <taxon>Salicaceae</taxon>
        <taxon>Flacourtieae</taxon>
        <taxon>Dovyalis</taxon>
    </lineage>
</organism>
<keyword evidence="2" id="KW-1185">Reference proteome</keyword>
<evidence type="ECO:0000313" key="2">
    <source>
        <dbReference type="Proteomes" id="UP001314170"/>
    </source>
</evidence>
<proteinExistence type="predicted"/>
<evidence type="ECO:0000313" key="1">
    <source>
        <dbReference type="EMBL" id="CAK7350599.1"/>
    </source>
</evidence>
<dbReference type="Proteomes" id="UP001314170">
    <property type="component" value="Unassembled WGS sequence"/>
</dbReference>
<name>A0AAV1SKW7_9ROSI</name>
<sequence>MELEVFLEMLYCCSYQEYIWRIMRISWSLESIYVGNARFFVPKSLAQIEDANFETCKKLADGYTSSSESDFSDIYHHLSVGRKQKSITGRRKVQSILPSSKYRCRNYHSHCCHHVRLKTREVSVHLKGESRRLRNSRQL</sequence>
<reference evidence="1 2" key="1">
    <citation type="submission" date="2024-01" db="EMBL/GenBank/DDBJ databases">
        <authorList>
            <person name="Waweru B."/>
        </authorList>
    </citation>
    <scope>NUCLEOTIDE SEQUENCE [LARGE SCALE GENOMIC DNA]</scope>
</reference>
<gene>
    <name evidence="1" type="ORF">DCAF_LOCUS23338</name>
</gene>
<comment type="caution">
    <text evidence="1">The sequence shown here is derived from an EMBL/GenBank/DDBJ whole genome shotgun (WGS) entry which is preliminary data.</text>
</comment>